<dbReference type="Proteomes" id="UP000193553">
    <property type="component" value="Unassembled WGS sequence"/>
</dbReference>
<organism evidence="2 3">
    <name type="scientific">Bradyrhizobium canariense</name>
    <dbReference type="NCBI Taxonomy" id="255045"/>
    <lineage>
        <taxon>Bacteria</taxon>
        <taxon>Pseudomonadati</taxon>
        <taxon>Pseudomonadota</taxon>
        <taxon>Alphaproteobacteria</taxon>
        <taxon>Hyphomicrobiales</taxon>
        <taxon>Nitrobacteraceae</taxon>
        <taxon>Bradyrhizobium</taxon>
    </lineage>
</organism>
<reference evidence="2 3" key="1">
    <citation type="submission" date="2017-03" db="EMBL/GenBank/DDBJ databases">
        <title>Whole genome sequences of fourteen strains of Bradyrhizobium canariense and one strain of Bradyrhizobium japonicum isolated from Lupinus (Papilionoideae: Genisteae) species in Algeria.</title>
        <authorList>
            <person name="Crovadore J."/>
            <person name="Chekireb D."/>
            <person name="Brachmann A."/>
            <person name="Chablais R."/>
            <person name="Cochard B."/>
            <person name="Lefort F."/>
        </authorList>
    </citation>
    <scope>NUCLEOTIDE SEQUENCE [LARGE SCALE GENOMIC DNA]</scope>
    <source>
        <strain evidence="2 3">UBMA195</strain>
    </source>
</reference>
<dbReference type="OrthoDB" id="10000541at2"/>
<accession>A0A1X3GXP2</accession>
<protein>
    <submittedName>
        <fullName evidence="2">Uncharacterized protein</fullName>
    </submittedName>
</protein>
<name>A0A1X3GXP2_9BRAD</name>
<evidence type="ECO:0000256" key="1">
    <source>
        <dbReference type="SAM" id="MobiDB-lite"/>
    </source>
</evidence>
<feature type="compositionally biased region" description="Basic and acidic residues" evidence="1">
    <location>
        <begin position="91"/>
        <end position="111"/>
    </location>
</feature>
<feature type="region of interest" description="Disordered" evidence="1">
    <location>
        <begin position="72"/>
        <end position="111"/>
    </location>
</feature>
<evidence type="ECO:0000313" key="2">
    <source>
        <dbReference type="EMBL" id="OSJ03200.1"/>
    </source>
</evidence>
<dbReference type="EMBL" id="NAFI01000187">
    <property type="protein sequence ID" value="OSJ03200.1"/>
    <property type="molecule type" value="Genomic_DNA"/>
</dbReference>
<dbReference type="AlphaFoldDB" id="A0A1X3GXP2"/>
<comment type="caution">
    <text evidence="2">The sequence shown here is derived from an EMBL/GenBank/DDBJ whole genome shotgun (WGS) entry which is preliminary data.</text>
</comment>
<dbReference type="RefSeq" id="WP_085361843.1">
    <property type="nucleotide sequence ID" value="NZ_NAFD01000192.1"/>
</dbReference>
<sequence>MMTTHDTIFDKNGKRVLRSNMIIEDGDRLVVAMRMMDTAQPLSVSLCDTRQDGPPTRDELEDMREARIAALCDRWRDPAPDTQIKPSAQSDKTKEQLLDERDRRLENAWRN</sequence>
<gene>
    <name evidence="2" type="ORF">BSZ18_32185</name>
</gene>
<proteinExistence type="predicted"/>
<evidence type="ECO:0000313" key="3">
    <source>
        <dbReference type="Proteomes" id="UP000193553"/>
    </source>
</evidence>